<dbReference type="InterPro" id="IPR013083">
    <property type="entry name" value="Znf_RING/FYVE/PHD"/>
</dbReference>
<dbReference type="EC" id="2.3.2.27" evidence="2"/>
<feature type="compositionally biased region" description="Polar residues" evidence="9">
    <location>
        <begin position="399"/>
        <end position="410"/>
    </location>
</feature>
<dbReference type="Pfam" id="PF13639">
    <property type="entry name" value="zf-RING_2"/>
    <property type="match status" value="1"/>
</dbReference>
<keyword evidence="12" id="KW-1185">Reference proteome</keyword>
<evidence type="ECO:0000313" key="11">
    <source>
        <dbReference type="EMBL" id="KUJ16817.1"/>
    </source>
</evidence>
<dbReference type="Proteomes" id="UP000070700">
    <property type="component" value="Unassembled WGS sequence"/>
</dbReference>
<comment type="catalytic activity">
    <reaction evidence="1">
        <text>S-ubiquitinyl-[E2 ubiquitin-conjugating enzyme]-L-cysteine + [acceptor protein]-L-lysine = [E2 ubiquitin-conjugating enzyme]-L-cysteine + N(6)-ubiquitinyl-[acceptor protein]-L-lysine.</text>
        <dbReference type="EC" id="2.3.2.27"/>
    </reaction>
</comment>
<dbReference type="GO" id="GO:0005634">
    <property type="term" value="C:nucleus"/>
    <property type="evidence" value="ECO:0007669"/>
    <property type="project" value="TreeGrafter"/>
</dbReference>
<sequence>MADRDHSMSGTGTRHLDAFGDREVVYCHQCDNEWHRDEHGLTCPRCHGEITEIVSADSDPRPFHDEPPPRAPADFRSLHDHDPWADADISDPEEADIEEHITHGPGGSMMFSRTIRSSPNIRSPRRRDPISQDDPDHVLRDFQNMVGNMVGPGFRAGQPGRSGPDTLFEQGGPFARNAFLFGGNGGNGPRLMGGRLTFTTGGNLRPRDPNGPQLAGPQVDDLATYASPLRTSPNGRSLYLVSIRAPPDHLARIIGGLFAPMGGPGGPNERGPAGMPPGLANLFQAMLNPANARSGDAVYTQEALDSIISQLMEQHPTSNAPGPASPDAIASLPKKKIDEKMLGPEGKAECSVCMDDVHIGDDVVALPCSHWFHEVCASAWLSEHNTCPICRKGIDAETTPPSNSRRASQTGSPSGRSPRPSRFGLGSEYSTTTRNETRLDSIRNARYSPTEEATSPRRWQVVGDGSPHATNSPPNEDFAAPMPGSFYRRPSDMSDNQRDSRRGNTSGSDRSSRDSRRSSHSGGSGGPVSWLRDRFGSNRRSD</sequence>
<evidence type="ECO:0000256" key="6">
    <source>
        <dbReference type="ARBA" id="ARBA00022786"/>
    </source>
</evidence>
<evidence type="ECO:0000256" key="3">
    <source>
        <dbReference type="ARBA" id="ARBA00022679"/>
    </source>
</evidence>
<dbReference type="STRING" id="149040.A0A194XAN1"/>
<feature type="domain" description="RING-type" evidence="10">
    <location>
        <begin position="350"/>
        <end position="391"/>
    </location>
</feature>
<feature type="compositionally biased region" description="Low complexity" evidence="9">
    <location>
        <begin position="411"/>
        <end position="427"/>
    </location>
</feature>
<evidence type="ECO:0000256" key="8">
    <source>
        <dbReference type="PROSITE-ProRule" id="PRU00175"/>
    </source>
</evidence>
<dbReference type="PANTHER" id="PTHR45931">
    <property type="entry name" value="SI:CH211-59O9.10"/>
    <property type="match status" value="1"/>
</dbReference>
<evidence type="ECO:0000259" key="10">
    <source>
        <dbReference type="PROSITE" id="PS50089"/>
    </source>
</evidence>
<proteinExistence type="predicted"/>
<dbReference type="KEGG" id="psco:LY89DRAFT_669267"/>
<dbReference type="GO" id="GO:0016567">
    <property type="term" value="P:protein ubiquitination"/>
    <property type="evidence" value="ECO:0007669"/>
    <property type="project" value="UniProtKB-ARBA"/>
</dbReference>
<feature type="compositionally biased region" description="Low complexity" evidence="9">
    <location>
        <begin position="112"/>
        <end position="122"/>
    </location>
</feature>
<dbReference type="GO" id="GO:0006511">
    <property type="term" value="P:ubiquitin-dependent protein catabolic process"/>
    <property type="evidence" value="ECO:0007669"/>
    <property type="project" value="TreeGrafter"/>
</dbReference>
<protein>
    <recommendedName>
        <fullName evidence="2">RING-type E3 ubiquitin transferase</fullName>
        <ecNumber evidence="2">2.3.2.27</ecNumber>
    </recommendedName>
</protein>
<dbReference type="InterPro" id="IPR001841">
    <property type="entry name" value="Znf_RING"/>
</dbReference>
<dbReference type="Gene3D" id="3.30.40.10">
    <property type="entry name" value="Zinc/RING finger domain, C3HC4 (zinc finger)"/>
    <property type="match status" value="1"/>
</dbReference>
<dbReference type="OrthoDB" id="8062037at2759"/>
<dbReference type="GeneID" id="28822808"/>
<accession>A0A194XAN1</accession>
<dbReference type="FunFam" id="3.30.40.10:FF:000127">
    <property type="entry name" value="E3 ubiquitin-protein ligase RNF181"/>
    <property type="match status" value="1"/>
</dbReference>
<evidence type="ECO:0000313" key="12">
    <source>
        <dbReference type="Proteomes" id="UP000070700"/>
    </source>
</evidence>
<evidence type="ECO:0000256" key="9">
    <source>
        <dbReference type="SAM" id="MobiDB-lite"/>
    </source>
</evidence>
<dbReference type="InParanoid" id="A0A194XAN1"/>
<feature type="compositionally biased region" description="Basic and acidic residues" evidence="9">
    <location>
        <begin position="489"/>
        <end position="502"/>
    </location>
</feature>
<keyword evidence="7" id="KW-0862">Zinc</keyword>
<keyword evidence="3" id="KW-0808">Transferase</keyword>
<evidence type="ECO:0000256" key="7">
    <source>
        <dbReference type="ARBA" id="ARBA00022833"/>
    </source>
</evidence>
<dbReference type="PANTHER" id="PTHR45931:SF3">
    <property type="entry name" value="RING ZINC FINGER-CONTAINING PROTEIN"/>
    <property type="match status" value="1"/>
</dbReference>
<keyword evidence="6" id="KW-0833">Ubl conjugation pathway</keyword>
<evidence type="ECO:0000256" key="4">
    <source>
        <dbReference type="ARBA" id="ARBA00022723"/>
    </source>
</evidence>
<dbReference type="PROSITE" id="PS50089">
    <property type="entry name" value="ZF_RING_2"/>
    <property type="match status" value="1"/>
</dbReference>
<feature type="region of interest" description="Disordered" evidence="9">
    <location>
        <begin position="394"/>
        <end position="542"/>
    </location>
</feature>
<evidence type="ECO:0000256" key="2">
    <source>
        <dbReference type="ARBA" id="ARBA00012483"/>
    </source>
</evidence>
<dbReference type="GO" id="GO:0061630">
    <property type="term" value="F:ubiquitin protein ligase activity"/>
    <property type="evidence" value="ECO:0007669"/>
    <property type="project" value="UniProtKB-EC"/>
</dbReference>
<name>A0A194XAN1_MOLSC</name>
<feature type="region of interest" description="Disordered" evidence="9">
    <location>
        <begin position="99"/>
        <end position="136"/>
    </location>
</feature>
<feature type="compositionally biased region" description="Basic and acidic residues" evidence="9">
    <location>
        <begin position="126"/>
        <end position="136"/>
    </location>
</feature>
<dbReference type="AlphaFoldDB" id="A0A194XAN1"/>
<dbReference type="RefSeq" id="XP_018071172.1">
    <property type="nucleotide sequence ID" value="XM_018213082.1"/>
</dbReference>
<gene>
    <name evidence="11" type="ORF">LY89DRAFT_669267</name>
</gene>
<dbReference type="EMBL" id="KQ947415">
    <property type="protein sequence ID" value="KUJ16817.1"/>
    <property type="molecule type" value="Genomic_DNA"/>
</dbReference>
<feature type="compositionally biased region" description="Basic and acidic residues" evidence="9">
    <location>
        <begin position="531"/>
        <end position="542"/>
    </location>
</feature>
<dbReference type="InterPro" id="IPR051834">
    <property type="entry name" value="RING_finger_E3_ligase"/>
</dbReference>
<reference evidence="11 12" key="1">
    <citation type="submission" date="2015-10" db="EMBL/GenBank/DDBJ databases">
        <title>Full genome of DAOMC 229536 Phialocephala scopiformis, a fungal endophyte of spruce producing the potent anti-insectan compound rugulosin.</title>
        <authorList>
            <consortium name="DOE Joint Genome Institute"/>
            <person name="Walker A.K."/>
            <person name="Frasz S.L."/>
            <person name="Seifert K.A."/>
            <person name="Miller J.D."/>
            <person name="Mondo S.J."/>
            <person name="Labutti K."/>
            <person name="Lipzen A."/>
            <person name="Dockter R."/>
            <person name="Kennedy M."/>
            <person name="Grigoriev I.V."/>
            <person name="Spatafora J.W."/>
        </authorList>
    </citation>
    <scope>NUCLEOTIDE SEQUENCE [LARGE SCALE GENOMIC DNA]</scope>
    <source>
        <strain evidence="11 12">CBS 120377</strain>
    </source>
</reference>
<keyword evidence="4" id="KW-0479">Metal-binding</keyword>
<dbReference type="GO" id="GO:0008270">
    <property type="term" value="F:zinc ion binding"/>
    <property type="evidence" value="ECO:0007669"/>
    <property type="project" value="UniProtKB-KW"/>
</dbReference>
<dbReference type="SUPFAM" id="SSF57850">
    <property type="entry name" value="RING/U-box"/>
    <property type="match status" value="1"/>
</dbReference>
<evidence type="ECO:0000256" key="1">
    <source>
        <dbReference type="ARBA" id="ARBA00000900"/>
    </source>
</evidence>
<evidence type="ECO:0000256" key="5">
    <source>
        <dbReference type="ARBA" id="ARBA00022771"/>
    </source>
</evidence>
<dbReference type="SMART" id="SM00184">
    <property type="entry name" value="RING"/>
    <property type="match status" value="1"/>
</dbReference>
<organism evidence="11 12">
    <name type="scientific">Mollisia scopiformis</name>
    <name type="common">Conifer needle endophyte fungus</name>
    <name type="synonym">Phialocephala scopiformis</name>
    <dbReference type="NCBI Taxonomy" id="149040"/>
    <lineage>
        <taxon>Eukaryota</taxon>
        <taxon>Fungi</taxon>
        <taxon>Dikarya</taxon>
        <taxon>Ascomycota</taxon>
        <taxon>Pezizomycotina</taxon>
        <taxon>Leotiomycetes</taxon>
        <taxon>Helotiales</taxon>
        <taxon>Mollisiaceae</taxon>
        <taxon>Mollisia</taxon>
    </lineage>
</organism>
<keyword evidence="5 8" id="KW-0863">Zinc-finger</keyword>